<dbReference type="EMBL" id="RZNH01000060">
    <property type="protein sequence ID" value="NOU62258.1"/>
    <property type="molecule type" value="Genomic_DNA"/>
</dbReference>
<feature type="transmembrane region" description="Helical" evidence="1">
    <location>
        <begin position="7"/>
        <end position="27"/>
    </location>
</feature>
<evidence type="ECO:0000256" key="1">
    <source>
        <dbReference type="SAM" id="Phobius"/>
    </source>
</evidence>
<name>A0ABX1X2E6_9BACT</name>
<dbReference type="RefSeq" id="WP_171597515.1">
    <property type="nucleotide sequence ID" value="NZ_RZNH01000060.1"/>
</dbReference>
<dbReference type="SUPFAM" id="SSF51126">
    <property type="entry name" value="Pectin lyase-like"/>
    <property type="match status" value="1"/>
</dbReference>
<keyword evidence="3" id="KW-1185">Reference proteome</keyword>
<dbReference type="InterPro" id="IPR011050">
    <property type="entry name" value="Pectin_lyase_fold/virulence"/>
</dbReference>
<keyword evidence="1" id="KW-1133">Transmembrane helix</keyword>
<keyword evidence="1" id="KW-0812">Transmembrane</keyword>
<dbReference type="Proteomes" id="UP000732105">
    <property type="component" value="Unassembled WGS sequence"/>
</dbReference>
<evidence type="ECO:0008006" key="4">
    <source>
        <dbReference type="Google" id="ProtNLM"/>
    </source>
</evidence>
<dbReference type="Gene3D" id="2.160.20.10">
    <property type="entry name" value="Single-stranded right-handed beta-helix, Pectin lyase-like"/>
    <property type="match status" value="1"/>
</dbReference>
<evidence type="ECO:0000313" key="3">
    <source>
        <dbReference type="Proteomes" id="UP000732105"/>
    </source>
</evidence>
<accession>A0ABX1X2E6</accession>
<evidence type="ECO:0000313" key="2">
    <source>
        <dbReference type="EMBL" id="NOU62258.1"/>
    </source>
</evidence>
<keyword evidence="1" id="KW-0472">Membrane</keyword>
<proteinExistence type="predicted"/>
<gene>
    <name evidence="2" type="ORF">ELS83_20885</name>
</gene>
<sequence length="472" mass="53368">MRNKKRALEIVGFIILVVLLIVMYGFFTDTGKMHNVFERKSKVFYIDSNDGDDNNDGLSESGAWKTLCKIGQHIFVPGDTIKFKRGSNFNTTLHVSQSGLPNKYIVLTDYGNKDMPAPAFTNKQFNPDKDFYGNCIRLKGSYILVENLYFYETVAELSGNIRFLKMWELGAIYIDKNATHCIIKNNELFDCGVGIKSYGEHALITHNYIHDCNRVLKEWSWGPLAIWLGGDHQEVSFNKICNYRAIDSRINWGANSYGDGADGGAIEIDDGRFPKSHIEIHHNFTRDNQGFIEVTWTDVVQNPPYSNFLIHHNISDDYQQFIALWCGEDCKIDNNTVIRRKSNVCDWGVFNITQTNSNNYVRNNLVVVENDIIIFPGGKQATKNANSIISNNLFFIASGSMVMGQEGPGDNAIFSNPQLINYHGQEADDFKIKSNSPARRAGLNLGYSMDYEGKKIPKSIKTDIGAFIFSKN</sequence>
<organism evidence="2 3">
    <name type="scientific">Marinifilum caeruleilacunae</name>
    <dbReference type="NCBI Taxonomy" id="2499076"/>
    <lineage>
        <taxon>Bacteria</taxon>
        <taxon>Pseudomonadati</taxon>
        <taxon>Bacteroidota</taxon>
        <taxon>Bacteroidia</taxon>
        <taxon>Marinilabiliales</taxon>
        <taxon>Marinifilaceae</taxon>
    </lineage>
</organism>
<reference evidence="2 3" key="1">
    <citation type="submission" date="2018-12" db="EMBL/GenBank/DDBJ databases">
        <title>Marinifilum JC070 sp. nov., a marine bacterium isolated from Yongle Blue Hole in the South China Sea.</title>
        <authorList>
            <person name="Fu T."/>
        </authorList>
    </citation>
    <scope>NUCLEOTIDE SEQUENCE [LARGE SCALE GENOMIC DNA]</scope>
    <source>
        <strain evidence="2 3">JC070</strain>
    </source>
</reference>
<comment type="caution">
    <text evidence="2">The sequence shown here is derived from an EMBL/GenBank/DDBJ whole genome shotgun (WGS) entry which is preliminary data.</text>
</comment>
<dbReference type="InterPro" id="IPR012334">
    <property type="entry name" value="Pectin_lyas_fold"/>
</dbReference>
<protein>
    <recommendedName>
        <fullName evidence="4">Right handed beta helix domain-containing protein</fullName>
    </recommendedName>
</protein>